<dbReference type="InterPro" id="IPR029787">
    <property type="entry name" value="Nucleotide_cyclase"/>
</dbReference>
<evidence type="ECO:0000259" key="1">
    <source>
        <dbReference type="SMART" id="SM00267"/>
    </source>
</evidence>
<dbReference type="Proteomes" id="UP000295043">
    <property type="component" value="Unassembled WGS sequence"/>
</dbReference>
<reference evidence="2 3" key="1">
    <citation type="submission" date="2019-03" db="EMBL/GenBank/DDBJ databases">
        <title>Genomic Encyclopedia of Type Strains, Phase IV (KMG-V): Genome sequencing to study the core and pangenomes of soil and plant-associated prokaryotes.</title>
        <authorList>
            <person name="Whitman W."/>
        </authorList>
    </citation>
    <scope>NUCLEOTIDE SEQUENCE [LARGE SCALE GENOMIC DNA]</scope>
    <source>
        <strain evidence="2 3">23C40</strain>
    </source>
</reference>
<organism evidence="2 3">
    <name type="scientific">Sinorhizobium americanum</name>
    <dbReference type="NCBI Taxonomy" id="194963"/>
    <lineage>
        <taxon>Bacteria</taxon>
        <taxon>Pseudomonadati</taxon>
        <taxon>Pseudomonadota</taxon>
        <taxon>Alphaproteobacteria</taxon>
        <taxon>Hyphomicrobiales</taxon>
        <taxon>Rhizobiaceae</taxon>
        <taxon>Sinorhizobium/Ensifer group</taxon>
        <taxon>Sinorhizobium</taxon>
    </lineage>
</organism>
<sequence length="358" mass="39727">MMAIVNSSKQLALQNRKELFYNVFATLNRLEIDASPVNYELMYEIVSGNNPELREKFSRLSKPICEEELDALARVYLPHHFGKSIHDQSANRLQSELTTLKESLMSGQNSLSNYTSMLGQATGKISSADPRDMNTIQSQLQAIRQMTEVQHSASTQILERVSDQMSAVAAIASDVEAFERTKFTHLLTNLANRRGFNKKLAELYGGETYPDGVSLLLCNLLALDAFEAKELIKVKEAILERLGFAVTRAVQTTDFSAWLERPQIGILVWTTVEAEIQKMADQLRKSCLAAFDSRQGKMPAIIARFGCSTTYDGGTASELVGQAEKALQTATETACDKVVFFSAGGAGGARKDWMLYRR</sequence>
<accession>A0A4R2C2S0</accession>
<dbReference type="EMBL" id="SLVU01000002">
    <property type="protein sequence ID" value="TCN33752.1"/>
    <property type="molecule type" value="Genomic_DNA"/>
</dbReference>
<protein>
    <submittedName>
        <fullName evidence="2">Diguanylate cyclase</fullName>
    </submittedName>
</protein>
<evidence type="ECO:0000313" key="3">
    <source>
        <dbReference type="Proteomes" id="UP000295043"/>
    </source>
</evidence>
<dbReference type="InterPro" id="IPR000160">
    <property type="entry name" value="GGDEF_dom"/>
</dbReference>
<dbReference type="SUPFAM" id="SSF55073">
    <property type="entry name" value="Nucleotide cyclase"/>
    <property type="match status" value="1"/>
</dbReference>
<dbReference type="AlphaFoldDB" id="A0A4R2C2S0"/>
<dbReference type="Pfam" id="PF00990">
    <property type="entry name" value="GGDEF"/>
    <property type="match status" value="1"/>
</dbReference>
<dbReference type="SMART" id="SM00267">
    <property type="entry name" value="GGDEF"/>
    <property type="match status" value="1"/>
</dbReference>
<dbReference type="Gene3D" id="3.30.70.270">
    <property type="match status" value="1"/>
</dbReference>
<evidence type="ECO:0000313" key="2">
    <source>
        <dbReference type="EMBL" id="TCN33752.1"/>
    </source>
</evidence>
<proteinExistence type="predicted"/>
<comment type="caution">
    <text evidence="2">The sequence shown here is derived from an EMBL/GenBank/DDBJ whole genome shotgun (WGS) entry which is preliminary data.</text>
</comment>
<gene>
    <name evidence="2" type="ORF">EV184_10258</name>
</gene>
<feature type="domain" description="GGDEF" evidence="1">
    <location>
        <begin position="171"/>
        <end position="341"/>
    </location>
</feature>
<dbReference type="InterPro" id="IPR043128">
    <property type="entry name" value="Rev_trsase/Diguanyl_cyclase"/>
</dbReference>
<name>A0A4R2C2S0_9HYPH</name>
<dbReference type="RefSeq" id="WP_132072947.1">
    <property type="nucleotide sequence ID" value="NZ_SLVU01000002.1"/>
</dbReference>